<feature type="compositionally biased region" description="Pro residues" evidence="1">
    <location>
        <begin position="129"/>
        <end position="159"/>
    </location>
</feature>
<reference evidence="3" key="1">
    <citation type="submission" date="2022-03" db="EMBL/GenBank/DDBJ databases">
        <title>Streptomyces 7R015 and 7R016 isolated from Barleria lupulina in Thailand.</title>
        <authorList>
            <person name="Kanchanasin P."/>
            <person name="Phongsopitanun W."/>
            <person name="Tanasupawat S."/>
        </authorList>
    </citation>
    <scope>NUCLEOTIDE SEQUENCE</scope>
    <source>
        <strain evidence="3">7R016</strain>
    </source>
</reference>
<accession>A0ABS9XBT7</accession>
<dbReference type="RefSeq" id="WP_016434862.1">
    <property type="nucleotide sequence ID" value="NZ_JALDAX010000002.1"/>
</dbReference>
<feature type="compositionally biased region" description="Polar residues" evidence="1">
    <location>
        <begin position="58"/>
        <end position="69"/>
    </location>
</feature>
<proteinExistence type="predicted"/>
<organism evidence="3 4">
    <name type="scientific">Streptomyces spinosisporus</name>
    <dbReference type="NCBI Taxonomy" id="2927582"/>
    <lineage>
        <taxon>Bacteria</taxon>
        <taxon>Bacillati</taxon>
        <taxon>Actinomycetota</taxon>
        <taxon>Actinomycetes</taxon>
        <taxon>Kitasatosporales</taxon>
        <taxon>Streptomycetaceae</taxon>
        <taxon>Streptomyces</taxon>
    </lineage>
</organism>
<dbReference type="EMBL" id="JALDAX010000002">
    <property type="protein sequence ID" value="MCI3239501.1"/>
    <property type="molecule type" value="Genomic_DNA"/>
</dbReference>
<evidence type="ECO:0000313" key="4">
    <source>
        <dbReference type="Proteomes" id="UP001165270"/>
    </source>
</evidence>
<gene>
    <name evidence="3" type="ORF">MQN93_07180</name>
</gene>
<feature type="transmembrane region" description="Helical" evidence="2">
    <location>
        <begin position="20"/>
        <end position="40"/>
    </location>
</feature>
<comment type="caution">
    <text evidence="3">The sequence shown here is derived from an EMBL/GenBank/DDBJ whole genome shotgun (WGS) entry which is preliminary data.</text>
</comment>
<keyword evidence="2" id="KW-0472">Membrane</keyword>
<name>A0ABS9XBT7_9ACTN</name>
<evidence type="ECO:0000256" key="2">
    <source>
        <dbReference type="SAM" id="Phobius"/>
    </source>
</evidence>
<sequence length="188" mass="18961">MTTQTTGGRGRHRRPRPRKVLFAVGGLALAAGALSLVRLAPESVIGGPGSAEAEPRQNPGTDRTGNTAATVEALPKVSPSATSALGGHSTTPAPNTRTTPLPTTTTPPDAPVTTDTTTIPETPNKPTTTPTPRPPATTPPTLSPTPPPNRTTPPPPPHTDAPDDPALCVPVIGLCVDLLGNGGGDRGD</sequence>
<evidence type="ECO:0000256" key="1">
    <source>
        <dbReference type="SAM" id="MobiDB-lite"/>
    </source>
</evidence>
<dbReference type="PRINTS" id="PR01217">
    <property type="entry name" value="PRICHEXTENSN"/>
</dbReference>
<protein>
    <submittedName>
        <fullName evidence="3">Uncharacterized protein</fullName>
    </submittedName>
</protein>
<keyword evidence="4" id="KW-1185">Reference proteome</keyword>
<feature type="region of interest" description="Disordered" evidence="1">
    <location>
        <begin position="43"/>
        <end position="167"/>
    </location>
</feature>
<keyword evidence="2" id="KW-1133">Transmembrane helix</keyword>
<keyword evidence="2" id="KW-0812">Transmembrane</keyword>
<dbReference type="Proteomes" id="UP001165270">
    <property type="component" value="Unassembled WGS sequence"/>
</dbReference>
<feature type="compositionally biased region" description="Low complexity" evidence="1">
    <location>
        <begin position="90"/>
        <end position="128"/>
    </location>
</feature>
<evidence type="ECO:0000313" key="3">
    <source>
        <dbReference type="EMBL" id="MCI3239501.1"/>
    </source>
</evidence>